<feature type="compositionally biased region" description="Acidic residues" evidence="11">
    <location>
        <begin position="484"/>
        <end position="517"/>
    </location>
</feature>
<dbReference type="Pfam" id="PF22960">
    <property type="entry name" value="WHD_UBR1"/>
    <property type="match status" value="1"/>
</dbReference>
<comment type="caution">
    <text evidence="13">The sequence shown here is derived from an EMBL/GenBank/DDBJ whole genome shotgun (WGS) entry which is preliminary data.</text>
</comment>
<dbReference type="GO" id="GO:0016567">
    <property type="term" value="P:protein ubiquitination"/>
    <property type="evidence" value="ECO:0007669"/>
    <property type="project" value="UniProtKB-UniRule"/>
</dbReference>
<dbReference type="GeneID" id="83217229"/>
<dbReference type="SMART" id="SM00396">
    <property type="entry name" value="ZnF_UBR1"/>
    <property type="match status" value="1"/>
</dbReference>
<evidence type="ECO:0000256" key="5">
    <source>
        <dbReference type="ARBA" id="ARBA00022771"/>
    </source>
</evidence>
<dbReference type="GO" id="GO:0061630">
    <property type="term" value="F:ubiquitin protein ligase activity"/>
    <property type="evidence" value="ECO:0007669"/>
    <property type="project" value="UniProtKB-UniRule"/>
</dbReference>
<evidence type="ECO:0000256" key="8">
    <source>
        <dbReference type="ARBA" id="ARBA00046341"/>
    </source>
</evidence>
<dbReference type="Pfam" id="PF02617">
    <property type="entry name" value="ClpS"/>
    <property type="match status" value="1"/>
</dbReference>
<dbReference type="InterPro" id="IPR055194">
    <property type="entry name" value="UBR1-like_WH"/>
</dbReference>
<dbReference type="Gene3D" id="1.10.10.2670">
    <property type="entry name" value="E3 ubiquitin-protein ligase"/>
    <property type="match status" value="1"/>
</dbReference>
<protein>
    <recommendedName>
        <fullName evidence="10">E3 ubiquitin-protein ligase</fullName>
        <ecNumber evidence="10">2.3.2.27</ecNumber>
    </recommendedName>
</protein>
<evidence type="ECO:0000256" key="3">
    <source>
        <dbReference type="ARBA" id="ARBA00022679"/>
    </source>
</evidence>
<dbReference type="FunFam" id="2.10.110.30:FF:000001">
    <property type="entry name" value="E3 ubiquitin-protein ligase UBR2 isoform 1"/>
    <property type="match status" value="1"/>
</dbReference>
<comment type="function">
    <text evidence="10">Ubiquitin ligase protein which is a component of the N-end rule pathway. Recognizes and binds to proteins bearing specific N-terminal residues that are destabilizing according to the N-end rule, leading to their ubiquitination and subsequent degradation.</text>
</comment>
<dbReference type="CDD" id="cd19673">
    <property type="entry name" value="UBR-box_UBR3"/>
    <property type="match status" value="1"/>
</dbReference>
<dbReference type="PANTHER" id="PTHR21497">
    <property type="entry name" value="UBIQUITIN LIGASE E3 ALPHA-RELATED"/>
    <property type="match status" value="1"/>
</dbReference>
<accession>A0AAD7XVG5</accession>
<evidence type="ECO:0000313" key="13">
    <source>
        <dbReference type="EMBL" id="KAJ8654518.1"/>
    </source>
</evidence>
<dbReference type="Pfam" id="PF02207">
    <property type="entry name" value="zf-UBR"/>
    <property type="match status" value="1"/>
</dbReference>
<dbReference type="PANTHER" id="PTHR21497:SF24">
    <property type="entry name" value="E3 UBIQUITIN-PROTEIN LIGASE UBR1"/>
    <property type="match status" value="1"/>
</dbReference>
<evidence type="ECO:0000313" key="14">
    <source>
        <dbReference type="Proteomes" id="UP001234581"/>
    </source>
</evidence>
<feature type="compositionally biased region" description="Low complexity" evidence="11">
    <location>
        <begin position="548"/>
        <end position="567"/>
    </location>
</feature>
<keyword evidence="5 10" id="KW-0863">Zinc-finger</keyword>
<feature type="region of interest" description="Disordered" evidence="11">
    <location>
        <begin position="1355"/>
        <end position="1377"/>
    </location>
</feature>
<dbReference type="InterPro" id="IPR039164">
    <property type="entry name" value="UBR1-like"/>
</dbReference>
<evidence type="ECO:0000256" key="11">
    <source>
        <dbReference type="SAM" id="MobiDB-lite"/>
    </source>
</evidence>
<feature type="zinc finger region" description="UBR-type" evidence="9">
    <location>
        <begin position="126"/>
        <end position="198"/>
    </location>
</feature>
<evidence type="ECO:0000256" key="7">
    <source>
        <dbReference type="ARBA" id="ARBA00022833"/>
    </source>
</evidence>
<dbReference type="InterPro" id="IPR036390">
    <property type="entry name" value="WH_DNA-bd_sf"/>
</dbReference>
<dbReference type="PROSITE" id="PS51157">
    <property type="entry name" value="ZF_UBR"/>
    <property type="match status" value="1"/>
</dbReference>
<comment type="catalytic activity">
    <reaction evidence="1 10">
        <text>S-ubiquitinyl-[E2 ubiquitin-conjugating enzyme]-L-cysteine + [acceptor protein]-L-lysine = [E2 ubiquitin-conjugating enzyme]-L-cysteine + N(6)-ubiquitinyl-[acceptor protein]-L-lysine.</text>
        <dbReference type="EC" id="2.3.2.27"/>
    </reaction>
</comment>
<dbReference type="EMBL" id="JARTCD010000060">
    <property type="protein sequence ID" value="KAJ8654518.1"/>
    <property type="molecule type" value="Genomic_DNA"/>
</dbReference>
<dbReference type="Gene3D" id="3.30.1390.10">
    <property type="match status" value="1"/>
</dbReference>
<keyword evidence="6 10" id="KW-0833">Ubl conjugation pathway</keyword>
<dbReference type="EC" id="2.3.2.27" evidence="10"/>
<evidence type="ECO:0000256" key="4">
    <source>
        <dbReference type="ARBA" id="ARBA00022723"/>
    </source>
</evidence>
<evidence type="ECO:0000256" key="10">
    <source>
        <dbReference type="RuleBase" id="RU366018"/>
    </source>
</evidence>
<feature type="domain" description="UBR-type" evidence="12">
    <location>
        <begin position="126"/>
        <end position="198"/>
    </location>
</feature>
<dbReference type="InterPro" id="IPR003126">
    <property type="entry name" value="Znf_UBR"/>
</dbReference>
<dbReference type="InterPro" id="IPR014719">
    <property type="entry name" value="Ribosomal_bL12_C/ClpS-like"/>
</dbReference>
<keyword evidence="4 10" id="KW-0479">Metal-binding</keyword>
<feature type="region of interest" description="Disordered" evidence="11">
    <location>
        <begin position="424"/>
        <end position="451"/>
    </location>
</feature>
<comment type="similarity">
    <text evidence="8 10">Belongs to the E3 ubiquitin-protein ligase UBR1-like family.</text>
</comment>
<feature type="compositionally biased region" description="Acidic residues" evidence="11">
    <location>
        <begin position="1628"/>
        <end position="1642"/>
    </location>
</feature>
<evidence type="ECO:0000256" key="1">
    <source>
        <dbReference type="ARBA" id="ARBA00000900"/>
    </source>
</evidence>
<name>A0AAD7XVG5_9FUNG</name>
<dbReference type="InterPro" id="IPR042065">
    <property type="entry name" value="E3_ELL-like"/>
</dbReference>
<keyword evidence="14" id="KW-1185">Reference proteome</keyword>
<dbReference type="GO" id="GO:0000151">
    <property type="term" value="C:ubiquitin ligase complex"/>
    <property type="evidence" value="ECO:0007669"/>
    <property type="project" value="TreeGrafter"/>
</dbReference>
<feature type="compositionally biased region" description="Basic and acidic residues" evidence="11">
    <location>
        <begin position="518"/>
        <end position="534"/>
    </location>
</feature>
<evidence type="ECO:0000256" key="2">
    <source>
        <dbReference type="ARBA" id="ARBA00004906"/>
    </source>
</evidence>
<dbReference type="SUPFAM" id="SSF54736">
    <property type="entry name" value="ClpS-like"/>
    <property type="match status" value="1"/>
</dbReference>
<evidence type="ECO:0000259" key="12">
    <source>
        <dbReference type="PROSITE" id="PS51157"/>
    </source>
</evidence>
<dbReference type="InterPro" id="IPR003769">
    <property type="entry name" value="ClpS_core"/>
</dbReference>
<keyword evidence="7 10" id="KW-0862">Zinc</keyword>
<reference evidence="13 14" key="1">
    <citation type="submission" date="2023-03" db="EMBL/GenBank/DDBJ databases">
        <title>Genome sequence of Lichtheimia ornata CBS 291.66.</title>
        <authorList>
            <person name="Mohabir J.T."/>
            <person name="Shea T.P."/>
            <person name="Kurbessoian T."/>
            <person name="Berby B."/>
            <person name="Fontaine J."/>
            <person name="Livny J."/>
            <person name="Gnirke A."/>
            <person name="Stajich J.E."/>
            <person name="Cuomo C.A."/>
        </authorList>
    </citation>
    <scope>NUCLEOTIDE SEQUENCE [LARGE SCALE GENOMIC DNA]</scope>
    <source>
        <strain evidence="13">CBS 291.66</strain>
    </source>
</reference>
<dbReference type="Pfam" id="PF18995">
    <property type="entry name" value="PRT6_C"/>
    <property type="match status" value="1"/>
</dbReference>
<dbReference type="Gene3D" id="2.10.110.30">
    <property type="match status" value="1"/>
</dbReference>
<keyword evidence="3 10" id="KW-0808">Transferase</keyword>
<evidence type="ECO:0000256" key="6">
    <source>
        <dbReference type="ARBA" id="ARBA00022786"/>
    </source>
</evidence>
<evidence type="ECO:0000256" key="9">
    <source>
        <dbReference type="PROSITE-ProRule" id="PRU00508"/>
    </source>
</evidence>
<dbReference type="CDD" id="cd16482">
    <property type="entry name" value="RING-H2_UBR1-like"/>
    <property type="match status" value="1"/>
</dbReference>
<dbReference type="InterPro" id="IPR044046">
    <property type="entry name" value="E3_ligase_UBR-like_C"/>
</dbReference>
<gene>
    <name evidence="13" type="ORF">O0I10_009824</name>
</gene>
<sequence>MSASSSFAAFGQGSNDTATTPLSVEQLKTFLVEAPAMYNYRLHPGAERQILTNCYRMLWGNNTEWMQKYFFKEGLSDQDNLSALLEKYNLFKREDQQKSTVPANPDNVVVDPTDDEPEYWESQRGKQCGHLFKRGESVYRCRNCGLDDTCVLCSRCFHATNHEGHDVKIWISRGSGGCCDCGDPEAWKVPLVCDIHSLSAARSISESGESLQPLEPTSSIPPALISQIKNTISTVMDYVLETFAASPENIKFGDPDDIRQDAQATDRALRMPNGGNNDQELYACILWNDETHTFDKVIEVVKRAIKCTTSQASAAAETVDAYGRYIVATSSDLDELVQIGRIISSIKLAVTIRSCKDTVREEICGLLLDWLKELTSGRYTFFSNVEKGNCIIRDIICEVLCEEWSLRPDLAALSIRTRRGPMSDVDDLGDLDDFGDEGPDLDEDNDGNDDDDMMAAAHMIELDDELITQVFEAANDEDIWMDVQGEDEDDDDDDDDDDSSQDDDNHDDNAYEESDGDVEMHGAEDLEDQHERPTQRTNIANSPHRHSSPSQPTHTSSANQDQSSSSQHQRRHSQQYTHDIIDLSNGFNEWLRYTEKLDADEAAIAQELGIPVINNSDSAAAANKHVKKEFNRKLRLDYLMQYDLRLWKSARASIKDLLIGTVVSNYDYRPIIGIRFARNYPELLDAFFLKDREPEHSVGTLSVQLLTVPTVAALLVREYKFFAMVCSILANFFLTDRIHLVLPEQYHHLQVNCGSRAIRRPRFAVTFYDLRYVLNTDLVKPDICQSPLYLRHFLDLLYQFQAMDPLVRSGSVHVEYESTTWVGAFNATLQVSKLCQLFSDCFAPLSTSTPSLEGTRTLCRSITRVLKAIVDWAPRAAEGNTEHDYEIIKGVREQKYKTVEALHAGTYSIVSYDIAAEPVSFHHPYHWLLSGMLEHVDLLTDEAIAELGWKGNLKGLINHFSEQQHMDHDVFMAIMEYPLRVRALLAQVNCGVWVRNGFGIRNQARTYRDVSVREKTYDCDLYLLQVALTVAEPNLMLLTMLDRFILSDWFNGHPDKSHPYYDQTQIALVVEEFLDYLIIAATERGFASGMPLEDKIRRAIIQYLGLSSMAYSELVKVLPDSLSEHESFETHLHSLSTYKAPAGLNDHGRYELKDEYYCEIDPYFWHFSRNQREEAFEKLRSRENQSLSNNEKKKAEKDEFFLLPRLRKIKSGPFKHIGNFLHSHLLCQIVLYALWNSRTSKATSELILDHALYLAVLAVTDENNEVYEKQRALIKGKYRNDGPKIDGGFVQHAVENKYPIVSGFEREHVSLLTVLLRFLGDREFSHTHKRCNFLVDKIFEQGSDAAREMIADWRATHQKSQDKAAEQEKAGLSEYERKKAEAKARQAEIMAQFAQAQSQFMSQHADLYEDEDDENLQGDNGDEMMTDQPEIIGEDEDVERTCHFPSGTCIVCQEELDRSRLFGVLGLVQKSKSLRNTPMKNADVLVDIFETAQGKGTWSEHMEASPNKKSAYRGFPMDSHVDGLHISTCGHLMHAHCFNGYQESVDSDTINPIRNIVPQLRHKQFLCPLCKALGNVLIPIVWKGKKESYPGPMATKTPYEDLGETAKRLMARLENDIGPPQPIPGGMVEDEDDPRNDPDVDIEDLDGLRRLYNQLRTAMKKGANSIIHEMVSFSELRSSIIDLYNMYVYALTTLEVAQRGDHGVRARDVQVEHTGTFLDDISSQSQMLLKILAKTGELMPTIMNTRWVTDDRFTLQRISLSILRQVFYEENAPGPGDAYERDVLCKPLLADDPFHILVRLSFVTARAGEDKLEPHHILRLLYIAELVKVTIGLLQGLGKDSLSTPRVNETFEQLKQNATGHQASAEAARAFASNVAALVGIPATTVEDFFAVYPPNVFVSLLRTFTMPYLRKSLLLMVVHHGFILQNQSSQDFTGDEYDRLLHILKLPMFPDIFNLQAYEQTLVTGWCRQYSEQSQQGLSVARPLLSLPTPSYLVSLPYRMDKLFDDSARRVCRKCGNLPEYPALCLICGTFVCARRYCCTENGRGECNTHMKKCSGDIGIFLVVKESFILLLHADGGSIMSAPYLDIHGEVDLFLRRGTPQFLNPQRYEQIRQMWLSHSIPAYVRRKMESSYSYTRWGSW</sequence>
<comment type="pathway">
    <text evidence="2 10">Protein modification; protein ubiquitination.</text>
</comment>
<proteinExistence type="inferred from homology"/>
<dbReference type="SUPFAM" id="SSF46785">
    <property type="entry name" value="Winged helix' DNA-binding domain"/>
    <property type="match status" value="1"/>
</dbReference>
<feature type="region of interest" description="Disordered" evidence="11">
    <location>
        <begin position="484"/>
        <end position="575"/>
    </location>
</feature>
<dbReference type="GO" id="GO:0008270">
    <property type="term" value="F:zinc ion binding"/>
    <property type="evidence" value="ECO:0007669"/>
    <property type="project" value="UniProtKB-UniRule"/>
</dbReference>
<dbReference type="RefSeq" id="XP_058339432.1">
    <property type="nucleotide sequence ID" value="XM_058489810.1"/>
</dbReference>
<dbReference type="GO" id="GO:0005737">
    <property type="term" value="C:cytoplasm"/>
    <property type="evidence" value="ECO:0007669"/>
    <property type="project" value="TreeGrafter"/>
</dbReference>
<dbReference type="GO" id="GO:0071596">
    <property type="term" value="P:ubiquitin-dependent protein catabolic process via the N-end rule pathway"/>
    <property type="evidence" value="ECO:0007669"/>
    <property type="project" value="UniProtKB-UniRule"/>
</dbReference>
<feature type="region of interest" description="Disordered" evidence="11">
    <location>
        <begin position="1616"/>
        <end position="1642"/>
    </location>
</feature>
<organism evidence="13 14">
    <name type="scientific">Lichtheimia ornata</name>
    <dbReference type="NCBI Taxonomy" id="688661"/>
    <lineage>
        <taxon>Eukaryota</taxon>
        <taxon>Fungi</taxon>
        <taxon>Fungi incertae sedis</taxon>
        <taxon>Mucoromycota</taxon>
        <taxon>Mucoromycotina</taxon>
        <taxon>Mucoromycetes</taxon>
        <taxon>Mucorales</taxon>
        <taxon>Lichtheimiaceae</taxon>
        <taxon>Lichtheimia</taxon>
    </lineage>
</organism>
<dbReference type="Proteomes" id="UP001234581">
    <property type="component" value="Unassembled WGS sequence"/>
</dbReference>